<keyword evidence="13" id="KW-1185">Reference proteome</keyword>
<dbReference type="InterPro" id="IPR013525">
    <property type="entry name" value="ABC2_TM"/>
</dbReference>
<dbReference type="GO" id="GO:1990961">
    <property type="term" value="P:xenobiotic detoxification by transmembrane export across the plasma membrane"/>
    <property type="evidence" value="ECO:0007669"/>
    <property type="project" value="InterPro"/>
</dbReference>
<dbReference type="InterPro" id="IPR005285">
    <property type="entry name" value="Drug-R_PDR/CDR"/>
</dbReference>
<proteinExistence type="predicted"/>
<sequence length="1548" mass="173192">MSNNPFDTTDSKSGADRISAISKSSESSGSRSDKHQETAYTGMDQKAERQIRDLARSLTAASRASQHSLSGGGGGAAAAAAGRGGDYAPSLFSRYDGDAINPVFTDANAQGYDPKLDPNSDEFSSVAWVRNMSRLAASDPEYYKPYSLGCAWKNLRAFGDSTDVAYQATVANLPVKLGEYLYRMMRKSRPSDSFDILKPMDGIVQPGELLVVLGRPGSGCSTLLKSISSNTHGFHIAENSVISYDGMSPREIVKHYRGEVVYNAEADVHFPHLSVFQTLNTVARLTTPSNRIQGVDRETFARHVSEVAMATYGLSHTRNTKVGNELVRGVSGGERKRVSIAEVSICGSKFQCWDNATRGLDSATALEFIRALRTNAQLTSSCGVIAIYQCSQDAYDLFDKVCVLHEGYQIFYGPAKEAKQYFLDMGYVCPERQTTADFLTAVTNPAERIQNPEYIKAGRKIPATAKEMEAHWKQSENYRRLMDIIDTHLSGDADANRLQLQEAHRAKQSKRARPSSPYTVSYGMQVKYLLIRNMQRIRSDIGVTVFQVVGNASMAFILGSMFYKILKHYDTSGFYSRAGALFFAVLFNAFSCLLEIFALYEARPISEKHKRYSLYHPSADALASVISEIPTKVCTSICFNIALYFLCNFKQEAGAFFFYYLMTVVATFTMSHIFRCLGAATKTFSEAMVPSSLLLLAMSLYTGFAIPKTKMLGWSKWISYINPLSYIFESIMINEFHDTDFQCSQFIPTGADYTNASGTERVCSSVGAVAGQSYVSGDDYLSLAYTYEHKHKWRGFGIGMGYIVFFLGVYLVFTEFNESAKQRGEILVFTKSTLKKMKKDRQLQEKSGSSQGDLEHSAGVDTVNEKKLLEDSSDNNSTDGVKISKSEAIFHWRDVCYDVKIKSENRRILSNVDGWVKPGTLTALMGASGAGKTTLLDCLASRVTMGVITGDIFVNGHLRDASFPRSIGYCQQQDLHLQTSTVRESLRFAAYLRQPSSVSIEEKNDYVEQVIKILEMEKYADAVVGVAGEGLNVEQRKRLTIGVEMAAKPKLLLFLDEPTSGLDSQTAWSICQLMRRLANHGQAILCTIHQPSALLMQEFDRLLFLQRGGRTVYFGDLGEGCQTMINYFEKHGAHKCPPGNNPAEWMLEVIGAAPGSHASQDYHEVWRNSQEYQDVQKELDWMERELSKKPLDTSDEQTDFATSLLYQYRLVTERLFQQYWRTPSYIWSKVLLTLISQIFIGFTFFKADNSLQGLQNQMLSIFMFTVVFNPTLQQYLPTFVSQRDLYEARERPSRTFSWKAFILSQITVEIPWNFAVGTLGFFIYYYPVSFYRNASFADQLHERGALFWLFCTGFYVYVGSVGQMCVAGVEVAESAGHIASLLFTLALSFCGVMVTPGNMPGFWKFMYRVSPLTYFIDGLLSTGLANADVACSSYELVHFTPPAGQTCGEYMTPYIESVGTGYLTNPSSTDQCSFCTVSNTNDYLAAVSSHYKNRWRNYGIFLCYIFFDYAAAIFFYWLARVPKKKNRVADERDPDTIANAKKSTKTDA</sequence>
<feature type="region of interest" description="Disordered" evidence="9">
    <location>
        <begin position="1529"/>
        <end position="1548"/>
    </location>
</feature>
<evidence type="ECO:0000256" key="9">
    <source>
        <dbReference type="SAM" id="MobiDB-lite"/>
    </source>
</evidence>
<evidence type="ECO:0000256" key="4">
    <source>
        <dbReference type="ARBA" id="ARBA00022737"/>
    </source>
</evidence>
<dbReference type="OrthoDB" id="245989at2759"/>
<keyword evidence="3 10" id="KW-0812">Transmembrane</keyword>
<evidence type="ECO:0000259" key="11">
    <source>
        <dbReference type="PROSITE" id="PS50893"/>
    </source>
</evidence>
<feature type="transmembrane region" description="Helical" evidence="10">
    <location>
        <begin position="1301"/>
        <end position="1326"/>
    </location>
</feature>
<feature type="transmembrane region" description="Helical" evidence="10">
    <location>
        <begin position="578"/>
        <end position="600"/>
    </location>
</feature>
<feature type="transmembrane region" description="Helical" evidence="10">
    <location>
        <begin position="1378"/>
        <end position="1397"/>
    </location>
</feature>
<dbReference type="FunFam" id="3.40.50.300:FF:001262">
    <property type="entry name" value="ABC transporter CDR4"/>
    <property type="match status" value="1"/>
</dbReference>
<dbReference type="Pfam" id="PF01061">
    <property type="entry name" value="ABC2_membrane"/>
    <property type="match status" value="2"/>
</dbReference>
<dbReference type="SMART" id="SM00382">
    <property type="entry name" value="AAA"/>
    <property type="match status" value="2"/>
</dbReference>
<dbReference type="Pfam" id="PF14510">
    <property type="entry name" value="ABC_trans_N"/>
    <property type="match status" value="1"/>
</dbReference>
<dbReference type="InterPro" id="IPR029481">
    <property type="entry name" value="ABC_trans_N"/>
</dbReference>
<accession>A0A1G4MBT1</accession>
<dbReference type="CDD" id="cd03233">
    <property type="entry name" value="ABCG_PDR_domain1"/>
    <property type="match status" value="1"/>
</dbReference>
<keyword evidence="6" id="KW-0067">ATP-binding</keyword>
<dbReference type="GO" id="GO:0016020">
    <property type="term" value="C:membrane"/>
    <property type="evidence" value="ECO:0007669"/>
    <property type="project" value="UniProtKB-SubCell"/>
</dbReference>
<dbReference type="InterPro" id="IPR010929">
    <property type="entry name" value="PDR_CDR_ABC"/>
</dbReference>
<feature type="transmembrane region" description="Helical" evidence="10">
    <location>
        <begin position="1498"/>
        <end position="1519"/>
    </location>
</feature>
<dbReference type="PROSITE" id="PS50893">
    <property type="entry name" value="ABC_TRANSPORTER_2"/>
    <property type="match status" value="2"/>
</dbReference>
<dbReference type="GO" id="GO:0005524">
    <property type="term" value="F:ATP binding"/>
    <property type="evidence" value="ECO:0007669"/>
    <property type="project" value="UniProtKB-KW"/>
</dbReference>
<feature type="transmembrane region" description="Helical" evidence="10">
    <location>
        <begin position="1224"/>
        <end position="1245"/>
    </location>
</feature>
<dbReference type="CDD" id="cd03232">
    <property type="entry name" value="ABCG_PDR_domain2"/>
    <property type="match status" value="1"/>
</dbReference>
<dbReference type="Pfam" id="PF00005">
    <property type="entry name" value="ABC_tran"/>
    <property type="match status" value="2"/>
</dbReference>
<evidence type="ECO:0000256" key="1">
    <source>
        <dbReference type="ARBA" id="ARBA00004141"/>
    </source>
</evidence>
<feature type="compositionally biased region" description="Low complexity" evidence="9">
    <location>
        <begin position="19"/>
        <end position="30"/>
    </location>
</feature>
<feature type="region of interest" description="Disordered" evidence="9">
    <location>
        <begin position="1"/>
        <end position="80"/>
    </location>
</feature>
<dbReference type="PROSITE" id="PS00211">
    <property type="entry name" value="ABC_TRANSPORTER_1"/>
    <property type="match status" value="1"/>
</dbReference>
<feature type="transmembrane region" description="Helical" evidence="10">
    <location>
        <begin position="541"/>
        <end position="566"/>
    </location>
</feature>
<feature type="domain" description="ABC transporter" evidence="11">
    <location>
        <begin position="175"/>
        <end position="431"/>
    </location>
</feature>
<dbReference type="OMA" id="RTSMRHD"/>
<evidence type="ECO:0000256" key="3">
    <source>
        <dbReference type="ARBA" id="ARBA00022692"/>
    </source>
</evidence>
<feature type="transmembrane region" description="Helical" evidence="10">
    <location>
        <begin position="1346"/>
        <end position="1366"/>
    </location>
</feature>
<dbReference type="Proteomes" id="UP000190831">
    <property type="component" value="Chromosome D"/>
</dbReference>
<keyword evidence="4" id="KW-0677">Repeat</keyword>
<dbReference type="PANTHER" id="PTHR19241">
    <property type="entry name" value="ATP-BINDING CASSETTE TRANSPORTER"/>
    <property type="match status" value="1"/>
</dbReference>
<gene>
    <name evidence="12" type="ORF">LAFE_0D07602G</name>
</gene>
<evidence type="ECO:0000313" key="13">
    <source>
        <dbReference type="Proteomes" id="UP000190831"/>
    </source>
</evidence>
<keyword evidence="7 10" id="KW-1133">Transmembrane helix</keyword>
<evidence type="ECO:0000256" key="7">
    <source>
        <dbReference type="ARBA" id="ARBA00022989"/>
    </source>
</evidence>
<feature type="compositionally biased region" description="Low complexity" evidence="9">
    <location>
        <begin position="56"/>
        <end position="65"/>
    </location>
</feature>
<dbReference type="InterPro" id="IPR034001">
    <property type="entry name" value="ABCG_PDR_1"/>
</dbReference>
<keyword evidence="8 10" id="KW-0472">Membrane</keyword>
<dbReference type="GO" id="GO:0016887">
    <property type="term" value="F:ATP hydrolysis activity"/>
    <property type="evidence" value="ECO:0007669"/>
    <property type="project" value="InterPro"/>
</dbReference>
<dbReference type="InterPro" id="IPR034003">
    <property type="entry name" value="ABCG_PDR_2"/>
</dbReference>
<dbReference type="InterPro" id="IPR017871">
    <property type="entry name" value="ABC_transporter-like_CS"/>
</dbReference>
<reference evidence="12 13" key="1">
    <citation type="submission" date="2016-03" db="EMBL/GenBank/DDBJ databases">
        <authorList>
            <person name="Devillers H."/>
        </authorList>
    </citation>
    <scope>NUCLEOTIDE SEQUENCE [LARGE SCALE GENOMIC DNA]</scope>
    <source>
        <strain evidence="12">CBS 6772</strain>
    </source>
</reference>
<evidence type="ECO:0000256" key="6">
    <source>
        <dbReference type="ARBA" id="ARBA00022840"/>
    </source>
</evidence>
<dbReference type="STRING" id="4955.A0A1G4MBT1"/>
<dbReference type="GO" id="GO:0140359">
    <property type="term" value="F:ABC-type transporter activity"/>
    <property type="evidence" value="ECO:0007669"/>
    <property type="project" value="InterPro"/>
</dbReference>
<evidence type="ECO:0000256" key="5">
    <source>
        <dbReference type="ARBA" id="ARBA00022741"/>
    </source>
</evidence>
<dbReference type="FunFam" id="3.40.50.300:FF:000054">
    <property type="entry name" value="ABC multidrug transporter atrF"/>
    <property type="match status" value="1"/>
</dbReference>
<name>A0A1G4MBT1_LACFM</name>
<dbReference type="InterPro" id="IPR003593">
    <property type="entry name" value="AAA+_ATPase"/>
</dbReference>
<feature type="transmembrane region" description="Helical" evidence="10">
    <location>
        <begin position="793"/>
        <end position="813"/>
    </location>
</feature>
<evidence type="ECO:0000256" key="8">
    <source>
        <dbReference type="ARBA" id="ARBA00023136"/>
    </source>
</evidence>
<comment type="subcellular location">
    <subcellularLocation>
        <location evidence="1">Membrane</location>
        <topology evidence="1">Multi-pass membrane protein</topology>
    </subcellularLocation>
</comment>
<evidence type="ECO:0000256" key="2">
    <source>
        <dbReference type="ARBA" id="ARBA00022448"/>
    </source>
</evidence>
<evidence type="ECO:0000313" key="12">
    <source>
        <dbReference type="EMBL" id="SCW01214.1"/>
    </source>
</evidence>
<feature type="transmembrane region" description="Helical" evidence="10">
    <location>
        <begin position="657"/>
        <end position="675"/>
    </location>
</feature>
<dbReference type="InterPro" id="IPR003439">
    <property type="entry name" value="ABC_transporter-like_ATP-bd"/>
</dbReference>
<feature type="transmembrane region" description="Helical" evidence="10">
    <location>
        <begin position="1257"/>
        <end position="1280"/>
    </location>
</feature>
<keyword evidence="5" id="KW-0547">Nucleotide-binding</keyword>
<keyword evidence="2" id="KW-0813">Transport</keyword>
<dbReference type="EMBL" id="LT598492">
    <property type="protein sequence ID" value="SCW01214.1"/>
    <property type="molecule type" value="Genomic_DNA"/>
</dbReference>
<evidence type="ECO:0000256" key="10">
    <source>
        <dbReference type="SAM" id="Phobius"/>
    </source>
</evidence>
<dbReference type="NCBIfam" id="TIGR00956">
    <property type="entry name" value="3a01205"/>
    <property type="match status" value="1"/>
</dbReference>
<protein>
    <submittedName>
        <fullName evidence="12">LAFE_0D07602g1_1</fullName>
    </submittedName>
</protein>
<dbReference type="Pfam" id="PF06422">
    <property type="entry name" value="PDR_CDR"/>
    <property type="match status" value="1"/>
</dbReference>
<feature type="domain" description="ABC transporter" evidence="11">
    <location>
        <begin position="890"/>
        <end position="1133"/>
    </location>
</feature>
<feature type="transmembrane region" description="Helical" evidence="10">
    <location>
        <begin position="687"/>
        <end position="706"/>
    </location>
</feature>
<organism evidence="12 13">
    <name type="scientific">Lachancea fermentati</name>
    <name type="common">Zygosaccharomyces fermentati</name>
    <dbReference type="NCBI Taxonomy" id="4955"/>
    <lineage>
        <taxon>Eukaryota</taxon>
        <taxon>Fungi</taxon>
        <taxon>Dikarya</taxon>
        <taxon>Ascomycota</taxon>
        <taxon>Saccharomycotina</taxon>
        <taxon>Saccharomycetes</taxon>
        <taxon>Saccharomycetales</taxon>
        <taxon>Saccharomycetaceae</taxon>
        <taxon>Lachancea</taxon>
    </lineage>
</organism>
<feature type="compositionally biased region" description="Basic and acidic residues" evidence="9">
    <location>
        <begin position="45"/>
        <end position="55"/>
    </location>
</feature>
<dbReference type="InterPro" id="IPR027417">
    <property type="entry name" value="P-loop_NTPase"/>
</dbReference>
<dbReference type="SUPFAM" id="SSF52540">
    <property type="entry name" value="P-loop containing nucleoside triphosphate hydrolases"/>
    <property type="match status" value="2"/>
</dbReference>
<dbReference type="Gene3D" id="3.40.50.300">
    <property type="entry name" value="P-loop containing nucleotide triphosphate hydrolases"/>
    <property type="match status" value="2"/>
</dbReference>